<evidence type="ECO:0000313" key="1">
    <source>
        <dbReference type="EMBL" id="KAF2676066.1"/>
    </source>
</evidence>
<dbReference type="EMBL" id="MU005640">
    <property type="protein sequence ID" value="KAF2676066.1"/>
    <property type="molecule type" value="Genomic_DNA"/>
</dbReference>
<sequence length="118" mass="12919">MVPVTGPSDLAITTFTESTNGHSPNDVVFTIPEDLAVRIEEIIDRNQQCPALDEVSSNNRLAKRADPCRALGGTGGVIINAGPQGPLNPLMVFFLGIGIHQFPIRIQRRMFNELWPQP</sequence>
<proteinExistence type="predicted"/>
<protein>
    <submittedName>
        <fullName evidence="1">Uncharacterized protein</fullName>
    </submittedName>
</protein>
<organism evidence="1 2">
    <name type="scientific">Lentithecium fluviatile CBS 122367</name>
    <dbReference type="NCBI Taxonomy" id="1168545"/>
    <lineage>
        <taxon>Eukaryota</taxon>
        <taxon>Fungi</taxon>
        <taxon>Dikarya</taxon>
        <taxon>Ascomycota</taxon>
        <taxon>Pezizomycotina</taxon>
        <taxon>Dothideomycetes</taxon>
        <taxon>Pleosporomycetidae</taxon>
        <taxon>Pleosporales</taxon>
        <taxon>Massarineae</taxon>
        <taxon>Lentitheciaceae</taxon>
        <taxon>Lentithecium</taxon>
    </lineage>
</organism>
<dbReference type="Proteomes" id="UP000799291">
    <property type="component" value="Unassembled WGS sequence"/>
</dbReference>
<reference evidence="1" key="1">
    <citation type="journal article" date="2020" name="Stud. Mycol.">
        <title>101 Dothideomycetes genomes: a test case for predicting lifestyles and emergence of pathogens.</title>
        <authorList>
            <person name="Haridas S."/>
            <person name="Albert R."/>
            <person name="Binder M."/>
            <person name="Bloem J."/>
            <person name="Labutti K."/>
            <person name="Salamov A."/>
            <person name="Andreopoulos B."/>
            <person name="Baker S."/>
            <person name="Barry K."/>
            <person name="Bills G."/>
            <person name="Bluhm B."/>
            <person name="Cannon C."/>
            <person name="Castanera R."/>
            <person name="Culley D."/>
            <person name="Daum C."/>
            <person name="Ezra D."/>
            <person name="Gonzalez J."/>
            <person name="Henrissat B."/>
            <person name="Kuo A."/>
            <person name="Liang C."/>
            <person name="Lipzen A."/>
            <person name="Lutzoni F."/>
            <person name="Magnuson J."/>
            <person name="Mondo S."/>
            <person name="Nolan M."/>
            <person name="Ohm R."/>
            <person name="Pangilinan J."/>
            <person name="Park H.-J."/>
            <person name="Ramirez L."/>
            <person name="Alfaro M."/>
            <person name="Sun H."/>
            <person name="Tritt A."/>
            <person name="Yoshinaga Y."/>
            <person name="Zwiers L.-H."/>
            <person name="Turgeon B."/>
            <person name="Goodwin S."/>
            <person name="Spatafora J."/>
            <person name="Crous P."/>
            <person name="Grigoriev I."/>
        </authorList>
    </citation>
    <scope>NUCLEOTIDE SEQUENCE</scope>
    <source>
        <strain evidence="1">CBS 122367</strain>
    </source>
</reference>
<dbReference type="AlphaFoldDB" id="A0A6G1ICY7"/>
<evidence type="ECO:0000313" key="2">
    <source>
        <dbReference type="Proteomes" id="UP000799291"/>
    </source>
</evidence>
<accession>A0A6G1ICY7</accession>
<gene>
    <name evidence="1" type="ORF">K458DRAFT_410748</name>
</gene>
<name>A0A6G1ICY7_9PLEO</name>
<keyword evidence="2" id="KW-1185">Reference proteome</keyword>
<dbReference type="OrthoDB" id="3533338at2759"/>